<name>A0A4D6HAQ0_9EURY</name>
<keyword evidence="3" id="KW-1185">Reference proteome</keyword>
<feature type="transmembrane region" description="Helical" evidence="1">
    <location>
        <begin position="112"/>
        <end position="135"/>
    </location>
</feature>
<proteinExistence type="predicted"/>
<feature type="transmembrane region" description="Helical" evidence="1">
    <location>
        <begin position="75"/>
        <end position="91"/>
    </location>
</feature>
<dbReference type="InterPro" id="IPR055941">
    <property type="entry name" value="DUF7519"/>
</dbReference>
<accession>A0A4D6HAQ0</accession>
<protein>
    <submittedName>
        <fullName evidence="2">Uncharacterized protein</fullName>
    </submittedName>
</protein>
<dbReference type="Proteomes" id="UP000296706">
    <property type="component" value="Chromosome"/>
</dbReference>
<organism evidence="2 3">
    <name type="scientific">Halapricum salinum</name>
    <dbReference type="NCBI Taxonomy" id="1457250"/>
    <lineage>
        <taxon>Archaea</taxon>
        <taxon>Methanobacteriati</taxon>
        <taxon>Methanobacteriota</taxon>
        <taxon>Stenosarchaea group</taxon>
        <taxon>Halobacteria</taxon>
        <taxon>Halobacteriales</taxon>
        <taxon>Haloarculaceae</taxon>
        <taxon>Halapricum</taxon>
    </lineage>
</organism>
<evidence type="ECO:0000313" key="3">
    <source>
        <dbReference type="Proteomes" id="UP000296706"/>
    </source>
</evidence>
<evidence type="ECO:0000313" key="2">
    <source>
        <dbReference type="EMBL" id="QCC51164.1"/>
    </source>
</evidence>
<feature type="transmembrane region" description="Helical" evidence="1">
    <location>
        <begin position="141"/>
        <end position="159"/>
    </location>
</feature>
<dbReference type="STRING" id="1457250.GCA_000755225_01331"/>
<dbReference type="GeneID" id="39847774"/>
<sequence length="160" mass="15570">MSVERSPSRQGLALTGATALLAAVAASLGGGIVALLGVPLALFGVRRTSRLVLAGGVFALFAGVVLAGVAEADPGLVLLAMVGTVLCWDVGENAISLAEQLRSSAGGRVEAVHAAASTLLAGGVAVGGYSIFLLSSGGQPGVALSLLVLGTVLVLLVLGD</sequence>
<evidence type="ECO:0000256" key="1">
    <source>
        <dbReference type="SAM" id="Phobius"/>
    </source>
</evidence>
<dbReference type="Pfam" id="PF24363">
    <property type="entry name" value="DUF7519"/>
    <property type="match status" value="1"/>
</dbReference>
<feature type="transmembrane region" description="Helical" evidence="1">
    <location>
        <begin position="51"/>
        <end position="69"/>
    </location>
</feature>
<dbReference type="EMBL" id="CP031310">
    <property type="protein sequence ID" value="QCC51164.1"/>
    <property type="molecule type" value="Genomic_DNA"/>
</dbReference>
<feature type="transmembrane region" description="Helical" evidence="1">
    <location>
        <begin position="20"/>
        <end position="44"/>
    </location>
</feature>
<gene>
    <name evidence="2" type="ORF">DV733_07875</name>
</gene>
<dbReference type="AlphaFoldDB" id="A0A4D6HAQ0"/>
<keyword evidence="1" id="KW-0812">Transmembrane</keyword>
<keyword evidence="1" id="KW-0472">Membrane</keyword>
<keyword evidence="1" id="KW-1133">Transmembrane helix</keyword>
<reference evidence="2 3" key="1">
    <citation type="journal article" date="2019" name="Nat. Commun.">
        <title>A new type of DNA phosphorothioation-based antiviral system in archaea.</title>
        <authorList>
            <person name="Xiong L."/>
            <person name="Liu S."/>
            <person name="Chen S."/>
            <person name="Xiao Y."/>
            <person name="Zhu B."/>
            <person name="Gao Y."/>
            <person name="Zhang Y."/>
            <person name="Chen B."/>
            <person name="Luo J."/>
            <person name="Deng Z."/>
            <person name="Chen X."/>
            <person name="Wang L."/>
            <person name="Chen S."/>
        </authorList>
    </citation>
    <scope>NUCLEOTIDE SEQUENCE [LARGE SCALE GENOMIC DNA]</scope>
    <source>
        <strain evidence="2 3">CBA1105</strain>
    </source>
</reference>
<dbReference type="OrthoDB" id="384719at2157"/>
<dbReference type="KEGG" id="hsn:DV733_07875"/>
<dbReference type="RefSeq" id="WP_049995222.1">
    <property type="nucleotide sequence ID" value="NZ_CP031310.1"/>
</dbReference>